<reference evidence="4" key="1">
    <citation type="submission" date="2015-09" db="EMBL/GenBank/DDBJ databases">
        <authorList>
            <person name="Rodrigo-Torres L."/>
            <person name="Arahal D.R."/>
        </authorList>
    </citation>
    <scope>NUCLEOTIDE SEQUENCE [LARGE SCALE GENOMIC DNA]</scope>
    <source>
        <strain evidence="4">CECT 4293</strain>
    </source>
</reference>
<feature type="domain" description="CAAX prenyl protease 2/Lysostaphin resistance protein A-like" evidence="2">
    <location>
        <begin position="148"/>
        <end position="245"/>
    </location>
</feature>
<keyword evidence="3" id="KW-0645">Protease</keyword>
<feature type="transmembrane region" description="Helical" evidence="1">
    <location>
        <begin position="208"/>
        <end position="227"/>
    </location>
</feature>
<keyword evidence="4" id="KW-1185">Reference proteome</keyword>
<sequence length="298" mass="32186">MPDARPGRYIAHERLVAPSRARPELWRLLVGLTIVGVVGVLLNFLLFGLVAGLGSMEWIQGLLTGASPVALLVLLASFGFITLGVSIAAKRLQHRTLSSICGPWREGIEQFWNVFKALLIVGIVVAILPPYGMGATLTQNLALSTWLLFLPFSLFAVLIQTSAEEVLFRGYIQQSLAARFRSPVIWLGVPSILFAAGHYAPGAAGDNALLVAVWSGMFGLMAADLTARSGTLGPAIALHLFNNMVALLFVSLPDGLSGLALFLLPYDMSDTGALRQWLYVDFAVMIVSWLTARVALRR</sequence>
<feature type="transmembrane region" description="Helical" evidence="1">
    <location>
        <begin position="276"/>
        <end position="296"/>
    </location>
</feature>
<keyword evidence="1" id="KW-1133">Transmembrane helix</keyword>
<dbReference type="EMBL" id="CYPS01000011">
    <property type="protein sequence ID" value="CUH41960.1"/>
    <property type="molecule type" value="Genomic_DNA"/>
</dbReference>
<dbReference type="PANTHER" id="PTHR36435:SF1">
    <property type="entry name" value="CAAX AMINO TERMINAL PROTEASE FAMILY PROTEIN"/>
    <property type="match status" value="1"/>
</dbReference>
<dbReference type="AlphaFoldDB" id="A0A0P1E186"/>
<feature type="transmembrane region" description="Helical" evidence="1">
    <location>
        <begin position="239"/>
        <end position="264"/>
    </location>
</feature>
<gene>
    <name evidence="3" type="ORF">RUM4293_00844</name>
</gene>
<keyword evidence="1" id="KW-0812">Transmembrane</keyword>
<evidence type="ECO:0000313" key="3">
    <source>
        <dbReference type="EMBL" id="CUH41960.1"/>
    </source>
</evidence>
<feature type="transmembrane region" description="Helical" evidence="1">
    <location>
        <begin position="28"/>
        <end position="49"/>
    </location>
</feature>
<dbReference type="GO" id="GO:0004175">
    <property type="term" value="F:endopeptidase activity"/>
    <property type="evidence" value="ECO:0007669"/>
    <property type="project" value="UniProtKB-ARBA"/>
</dbReference>
<dbReference type="RefSeq" id="WP_058272085.1">
    <property type="nucleotide sequence ID" value="NZ_CYPS01000011.1"/>
</dbReference>
<evidence type="ECO:0000259" key="2">
    <source>
        <dbReference type="Pfam" id="PF02517"/>
    </source>
</evidence>
<name>A0A0P1E186_9RHOB</name>
<organism evidence="3 4">
    <name type="scientific">Ruegeria atlantica</name>
    <dbReference type="NCBI Taxonomy" id="81569"/>
    <lineage>
        <taxon>Bacteria</taxon>
        <taxon>Pseudomonadati</taxon>
        <taxon>Pseudomonadota</taxon>
        <taxon>Alphaproteobacteria</taxon>
        <taxon>Rhodobacterales</taxon>
        <taxon>Roseobacteraceae</taxon>
        <taxon>Ruegeria</taxon>
    </lineage>
</organism>
<feature type="transmembrane region" description="Helical" evidence="1">
    <location>
        <begin position="69"/>
        <end position="89"/>
    </location>
</feature>
<keyword evidence="3" id="KW-0378">Hydrolase</keyword>
<accession>A0A0P1E186</accession>
<feature type="transmembrane region" description="Helical" evidence="1">
    <location>
        <begin position="143"/>
        <end position="163"/>
    </location>
</feature>
<dbReference type="GO" id="GO:0080120">
    <property type="term" value="P:CAAX-box protein maturation"/>
    <property type="evidence" value="ECO:0007669"/>
    <property type="project" value="UniProtKB-ARBA"/>
</dbReference>
<dbReference type="Pfam" id="PF02517">
    <property type="entry name" value="Rce1-like"/>
    <property type="match status" value="1"/>
</dbReference>
<evidence type="ECO:0000313" key="4">
    <source>
        <dbReference type="Proteomes" id="UP000050786"/>
    </source>
</evidence>
<dbReference type="GO" id="GO:0006508">
    <property type="term" value="P:proteolysis"/>
    <property type="evidence" value="ECO:0007669"/>
    <property type="project" value="UniProtKB-KW"/>
</dbReference>
<dbReference type="Proteomes" id="UP000050786">
    <property type="component" value="Unassembled WGS sequence"/>
</dbReference>
<dbReference type="InterPro" id="IPR052710">
    <property type="entry name" value="CAAX_protease"/>
</dbReference>
<protein>
    <submittedName>
        <fullName evidence="3">CAAX amino terminal protease self-immunity</fullName>
    </submittedName>
</protein>
<feature type="transmembrane region" description="Helical" evidence="1">
    <location>
        <begin position="110"/>
        <end position="131"/>
    </location>
</feature>
<proteinExistence type="predicted"/>
<dbReference type="PANTHER" id="PTHR36435">
    <property type="entry name" value="SLR1288 PROTEIN"/>
    <property type="match status" value="1"/>
</dbReference>
<keyword evidence="1" id="KW-0472">Membrane</keyword>
<dbReference type="InterPro" id="IPR003675">
    <property type="entry name" value="Rce1/LyrA-like_dom"/>
</dbReference>
<feature type="transmembrane region" description="Helical" evidence="1">
    <location>
        <begin position="184"/>
        <end position="202"/>
    </location>
</feature>
<evidence type="ECO:0000256" key="1">
    <source>
        <dbReference type="SAM" id="Phobius"/>
    </source>
</evidence>